<dbReference type="Proteomes" id="UP000663852">
    <property type="component" value="Unassembled WGS sequence"/>
</dbReference>
<dbReference type="EMBL" id="CAJNOJ010000113">
    <property type="protein sequence ID" value="CAF1138736.1"/>
    <property type="molecule type" value="Genomic_DNA"/>
</dbReference>
<gene>
    <name evidence="2" type="ORF">EDS130_LOCUS21965</name>
</gene>
<organism evidence="2 3">
    <name type="scientific">Adineta ricciae</name>
    <name type="common">Rotifer</name>
    <dbReference type="NCBI Taxonomy" id="249248"/>
    <lineage>
        <taxon>Eukaryota</taxon>
        <taxon>Metazoa</taxon>
        <taxon>Spiralia</taxon>
        <taxon>Gnathifera</taxon>
        <taxon>Rotifera</taxon>
        <taxon>Eurotatoria</taxon>
        <taxon>Bdelloidea</taxon>
        <taxon>Adinetida</taxon>
        <taxon>Adinetidae</taxon>
        <taxon>Adineta</taxon>
    </lineage>
</organism>
<feature type="compositionally biased region" description="Low complexity" evidence="1">
    <location>
        <begin position="256"/>
        <end position="268"/>
    </location>
</feature>
<reference evidence="2" key="1">
    <citation type="submission" date="2021-02" db="EMBL/GenBank/DDBJ databases">
        <authorList>
            <person name="Nowell W R."/>
        </authorList>
    </citation>
    <scope>NUCLEOTIDE SEQUENCE</scope>
</reference>
<feature type="compositionally biased region" description="Low complexity" evidence="1">
    <location>
        <begin position="359"/>
        <end position="370"/>
    </location>
</feature>
<dbReference type="OrthoDB" id="10053295at2759"/>
<feature type="compositionally biased region" description="Low complexity" evidence="1">
    <location>
        <begin position="164"/>
        <end position="176"/>
    </location>
</feature>
<evidence type="ECO:0000313" key="2">
    <source>
        <dbReference type="EMBL" id="CAF1138736.1"/>
    </source>
</evidence>
<protein>
    <submittedName>
        <fullName evidence="2">Uncharacterized protein</fullName>
    </submittedName>
</protein>
<dbReference type="AlphaFoldDB" id="A0A814RW43"/>
<sequence length="451" mass="51197">MSIQHTAESALHSLEELYRAIDSAAHQPSPMPIDDSENLVQALCNLSHLIRRINETGMCGHPTSLDCNRISPERRNQTLFDPHLRHYEDKVYMNSVPNESDYGECILYHPIRIITTSADQPIVIRGKDSVKYDRFKRFSYGRYTKANIRRMSRSHDQHSKKNSTRNNRSSSRGSRASSRRSRRSTSNWTSQIHGRSSRPSHRSFRNSKSRYRRRSHSNKRRSRSSRRSSQRRSRSRRRSSRKQQSPDRKYYDRQIPSPSIATSSSYPSNQINSASTANQPSSLQPQPYMRSVPSSAPNPTTSSSSVQPNSSFAPTIPLPPPPITSSLHHSHMSPQIPMHGSHNPPLLPEYQQVPVNNSINSQQQQQQQQIAEPSATADSLLTSRSENCPECRAITRLLQWAPLKCYDAAGIRRGVFLAGPKSEQLLQALYASMKDSSFSLDDIEDCLCDTE</sequence>
<accession>A0A814RW43</accession>
<comment type="caution">
    <text evidence="2">The sequence shown here is derived from an EMBL/GenBank/DDBJ whole genome shotgun (WGS) entry which is preliminary data.</text>
</comment>
<feature type="region of interest" description="Disordered" evidence="1">
    <location>
        <begin position="359"/>
        <end position="378"/>
    </location>
</feature>
<feature type="compositionally biased region" description="Basic residues" evidence="1">
    <location>
        <begin position="195"/>
        <end position="241"/>
    </location>
</feature>
<name>A0A814RW43_ADIRI</name>
<evidence type="ECO:0000313" key="3">
    <source>
        <dbReference type="Proteomes" id="UP000663852"/>
    </source>
</evidence>
<feature type="compositionally biased region" description="Low complexity" evidence="1">
    <location>
        <begin position="291"/>
        <end position="315"/>
    </location>
</feature>
<feature type="compositionally biased region" description="Polar residues" evidence="1">
    <location>
        <begin position="269"/>
        <end position="285"/>
    </location>
</feature>
<proteinExistence type="predicted"/>
<feature type="region of interest" description="Disordered" evidence="1">
    <location>
        <begin position="146"/>
        <end position="351"/>
    </location>
</feature>
<evidence type="ECO:0000256" key="1">
    <source>
        <dbReference type="SAM" id="MobiDB-lite"/>
    </source>
</evidence>